<dbReference type="EMBL" id="LR215973">
    <property type="protein sequence ID" value="VFA97667.1"/>
    <property type="molecule type" value="Genomic_DNA"/>
</dbReference>
<accession>A0A4U8W663</accession>
<dbReference type="SUPFAM" id="SSF51735">
    <property type="entry name" value="NAD(P)-binding Rossmann-fold domains"/>
    <property type="match status" value="1"/>
</dbReference>
<dbReference type="AlphaFoldDB" id="A0A4U8W663"/>
<dbReference type="Proteomes" id="UP000290439">
    <property type="component" value="Chromosome"/>
</dbReference>
<protein>
    <submittedName>
        <fullName evidence="1">Saccharopine dehydrogenase</fullName>
    </submittedName>
</protein>
<reference evidence="1 2" key="1">
    <citation type="submission" date="2019-02" db="EMBL/GenBank/DDBJ databases">
        <authorList>
            <consortium name="Pathogen Informatics"/>
        </authorList>
    </citation>
    <scope>NUCLEOTIDE SEQUENCE [LARGE SCALE GENOMIC DNA]</scope>
    <source>
        <strain evidence="1 2">3012STDY6756504</strain>
    </source>
</reference>
<dbReference type="InterPro" id="IPR036291">
    <property type="entry name" value="NAD(P)-bd_dom_sf"/>
</dbReference>
<evidence type="ECO:0000313" key="2">
    <source>
        <dbReference type="Proteomes" id="UP000290439"/>
    </source>
</evidence>
<name>A0A4U8W663_9NOCA</name>
<dbReference type="RefSeq" id="WP_130916490.1">
    <property type="nucleotide sequence ID" value="NZ_LR215973.1"/>
</dbReference>
<organism evidence="1 2">
    <name type="scientific">Nocardia cyriacigeorgica</name>
    <dbReference type="NCBI Taxonomy" id="135487"/>
    <lineage>
        <taxon>Bacteria</taxon>
        <taxon>Bacillati</taxon>
        <taxon>Actinomycetota</taxon>
        <taxon>Actinomycetes</taxon>
        <taxon>Mycobacteriales</taxon>
        <taxon>Nocardiaceae</taxon>
        <taxon>Nocardia</taxon>
    </lineage>
</organism>
<gene>
    <name evidence="1" type="ORF">NCTC10797_01431</name>
</gene>
<dbReference type="Gene3D" id="3.40.50.720">
    <property type="entry name" value="NAD(P)-binding Rossmann-like Domain"/>
    <property type="match status" value="1"/>
</dbReference>
<sequence>MSVLVLGGYGAVGAHLMRLLRTHDIPALAAGRHPARADRVVDLATLDSFTAALTGVSTVVNCAGIEDLRLAHECAGRGIVFVEISATSEYVQALEHVDGPVVLGVGLAPGLTTLLAVDALSADPGPVDIMIGLGAGEHHGPAATAWTYRLLGQHFTDPDGTRIRNFTQPTYFTTPEPAGYRPFPALRADFADQHRLTREFATPVRTYLRMDSRLVTTGLAALTWTPAAQALAPRRMPGSDRWVVLARPAHGPTRWATGRGQSLATAAVAATAVREAARRPITTPTWIHELLEIDALRHDFSATAITLGHPHQ</sequence>
<evidence type="ECO:0000313" key="1">
    <source>
        <dbReference type="EMBL" id="VFA97667.1"/>
    </source>
</evidence>
<proteinExistence type="predicted"/>